<feature type="non-terminal residue" evidence="3">
    <location>
        <position position="439"/>
    </location>
</feature>
<dbReference type="AlphaFoldDB" id="A0A1X0P3G9"/>
<reference evidence="3 4" key="1">
    <citation type="submission" date="2017-03" db="EMBL/GenBank/DDBJ databases">
        <title>An alternative strategy for trypanosome survival in the mammalian bloodstream revealed through genome and transcriptome analysis of the ubiquitous bovine parasite Trypanosoma (Megatrypanum) theileri.</title>
        <authorList>
            <person name="Kelly S."/>
            <person name="Ivens A."/>
            <person name="Mott A."/>
            <person name="O'Neill E."/>
            <person name="Emms D."/>
            <person name="Macleod O."/>
            <person name="Voorheis P."/>
            <person name="Matthews J."/>
            <person name="Matthews K."/>
            <person name="Carrington M."/>
        </authorList>
    </citation>
    <scope>NUCLEOTIDE SEQUENCE [LARGE SCALE GENOMIC DNA]</scope>
    <source>
        <strain evidence="3">Edinburgh</strain>
    </source>
</reference>
<dbReference type="VEuPathDB" id="TriTrypDB:TM35_000061040"/>
<accession>A0A1X0P3G9</accession>
<dbReference type="EMBL" id="NBCO01000006">
    <property type="protein sequence ID" value="ORC91099.1"/>
    <property type="molecule type" value="Genomic_DNA"/>
</dbReference>
<dbReference type="GeneID" id="39982921"/>
<keyword evidence="4" id="KW-1185">Reference proteome</keyword>
<protein>
    <submittedName>
        <fullName evidence="3">Uncharacterized protein</fullName>
    </submittedName>
</protein>
<proteinExistence type="predicted"/>
<gene>
    <name evidence="3" type="ORF">TM35_000061040</name>
</gene>
<name>A0A1X0P3G9_9TRYP</name>
<sequence>VIGGDAQESARDILEIDENNDSREVEIADRKLRELIARADALLLDGGSCLSVWESEVVLCDNNSLRTKEVVNLVEEVVDKAKNRNTSMEDEEFRESEELNQKTTEVLKRVENIFEVMRKSVAYTRISNELCWYSRGHLEEVMNNLGETQTPYAYILEDEKYNTTERILLDKMRNKTYNQLYNFMGNFGGLVIRTRNSLENTKEKAKHVKKVLERLIKELENIERTVIPGQESQRAKVVGRIKEVLITGKAKIEDILTSISTTRFRRTRTKQNPQFVRDINDKISKIKELELRRMSLVIMVQQRKLSQEQAKMKDDEEEGKEKMFESQEARKERDEEHMTKATQQDETKNNTETQSPVKEEHVKVDEGKRLDETPEAQSEAERKQQVKMAVEKDKKKDVMGAKTTSPNVKSKHKINKKINTALGLPSNHSVSSNPKKMTD</sequence>
<feature type="region of interest" description="Disordered" evidence="2">
    <location>
        <begin position="304"/>
        <end position="439"/>
    </location>
</feature>
<feature type="coiled-coil region" evidence="1">
    <location>
        <begin position="195"/>
        <end position="225"/>
    </location>
</feature>
<feature type="compositionally biased region" description="Basic and acidic residues" evidence="2">
    <location>
        <begin position="357"/>
        <end position="372"/>
    </location>
</feature>
<comment type="caution">
    <text evidence="3">The sequence shown here is derived from an EMBL/GenBank/DDBJ whole genome shotgun (WGS) entry which is preliminary data.</text>
</comment>
<evidence type="ECO:0000256" key="1">
    <source>
        <dbReference type="SAM" id="Coils"/>
    </source>
</evidence>
<feature type="compositionally biased region" description="Basic and acidic residues" evidence="2">
    <location>
        <begin position="379"/>
        <end position="399"/>
    </location>
</feature>
<feature type="non-terminal residue" evidence="3">
    <location>
        <position position="1"/>
    </location>
</feature>
<dbReference type="RefSeq" id="XP_028885165.1">
    <property type="nucleotide sequence ID" value="XM_029023141.1"/>
</dbReference>
<evidence type="ECO:0000313" key="4">
    <source>
        <dbReference type="Proteomes" id="UP000192257"/>
    </source>
</evidence>
<feature type="compositionally biased region" description="Polar residues" evidence="2">
    <location>
        <begin position="426"/>
        <end position="439"/>
    </location>
</feature>
<evidence type="ECO:0000256" key="2">
    <source>
        <dbReference type="SAM" id="MobiDB-lite"/>
    </source>
</evidence>
<dbReference type="Proteomes" id="UP000192257">
    <property type="component" value="Unassembled WGS sequence"/>
</dbReference>
<feature type="compositionally biased region" description="Basic and acidic residues" evidence="2">
    <location>
        <begin position="310"/>
        <end position="349"/>
    </location>
</feature>
<organism evidence="3 4">
    <name type="scientific">Trypanosoma theileri</name>
    <dbReference type="NCBI Taxonomy" id="67003"/>
    <lineage>
        <taxon>Eukaryota</taxon>
        <taxon>Discoba</taxon>
        <taxon>Euglenozoa</taxon>
        <taxon>Kinetoplastea</taxon>
        <taxon>Metakinetoplastina</taxon>
        <taxon>Trypanosomatida</taxon>
        <taxon>Trypanosomatidae</taxon>
        <taxon>Trypanosoma</taxon>
    </lineage>
</organism>
<evidence type="ECO:0000313" key="3">
    <source>
        <dbReference type="EMBL" id="ORC91099.1"/>
    </source>
</evidence>
<keyword evidence="1" id="KW-0175">Coiled coil</keyword>